<gene>
    <name evidence="1" type="ORF">PGT21_029554</name>
    <name evidence="2" type="ORF">PGTUg99_013837</name>
</gene>
<evidence type="ECO:0000313" key="4">
    <source>
        <dbReference type="Proteomes" id="UP000325313"/>
    </source>
</evidence>
<protein>
    <submittedName>
        <fullName evidence="2">Uncharacterized protein</fullName>
    </submittedName>
</protein>
<dbReference type="EMBL" id="VDEP01000305">
    <property type="protein sequence ID" value="KAA1109187.1"/>
    <property type="molecule type" value="Genomic_DNA"/>
</dbReference>
<dbReference type="Proteomes" id="UP000325313">
    <property type="component" value="Unassembled WGS sequence"/>
</dbReference>
<dbReference type="Proteomes" id="UP000324748">
    <property type="component" value="Unassembled WGS sequence"/>
</dbReference>
<comment type="caution">
    <text evidence="2">The sequence shown here is derived from an EMBL/GenBank/DDBJ whole genome shotgun (WGS) entry which is preliminary data.</text>
</comment>
<reference evidence="3 4" key="1">
    <citation type="submission" date="2019-05" db="EMBL/GenBank/DDBJ databases">
        <title>Emergence of the Ug99 lineage of the wheat stem rust pathogen through somatic hybridization.</title>
        <authorList>
            <person name="Li F."/>
            <person name="Upadhyaya N.M."/>
            <person name="Sperschneider J."/>
            <person name="Matny O."/>
            <person name="Nguyen-Phuc H."/>
            <person name="Mago R."/>
            <person name="Raley C."/>
            <person name="Miller M.E."/>
            <person name="Silverstein K.A.T."/>
            <person name="Henningsen E."/>
            <person name="Hirsch C.D."/>
            <person name="Visser B."/>
            <person name="Pretorius Z.A."/>
            <person name="Steffenson B.J."/>
            <person name="Schwessinger B."/>
            <person name="Dodds P.N."/>
            <person name="Figueroa M."/>
        </authorList>
    </citation>
    <scope>NUCLEOTIDE SEQUENCE [LARGE SCALE GENOMIC DNA]</scope>
    <source>
        <strain evidence="1">21-0</strain>
        <strain evidence="2 4">Ug99</strain>
    </source>
</reference>
<evidence type="ECO:0000313" key="1">
    <source>
        <dbReference type="EMBL" id="KAA1106134.1"/>
    </source>
</evidence>
<dbReference type="AlphaFoldDB" id="A0A5B0Q7R6"/>
<organism evidence="2 4">
    <name type="scientific">Puccinia graminis f. sp. tritici</name>
    <dbReference type="NCBI Taxonomy" id="56615"/>
    <lineage>
        <taxon>Eukaryota</taxon>
        <taxon>Fungi</taxon>
        <taxon>Dikarya</taxon>
        <taxon>Basidiomycota</taxon>
        <taxon>Pucciniomycotina</taxon>
        <taxon>Pucciniomycetes</taxon>
        <taxon>Pucciniales</taxon>
        <taxon>Pucciniaceae</taxon>
        <taxon>Puccinia</taxon>
    </lineage>
</organism>
<keyword evidence="3" id="KW-1185">Reference proteome</keyword>
<dbReference type="EMBL" id="VSWC01000040">
    <property type="protein sequence ID" value="KAA1106134.1"/>
    <property type="molecule type" value="Genomic_DNA"/>
</dbReference>
<name>A0A5B0Q7R6_PUCGR</name>
<evidence type="ECO:0000313" key="2">
    <source>
        <dbReference type="EMBL" id="KAA1109187.1"/>
    </source>
</evidence>
<evidence type="ECO:0000313" key="3">
    <source>
        <dbReference type="Proteomes" id="UP000324748"/>
    </source>
</evidence>
<accession>A0A5B0Q7R6</accession>
<sequence>MSPKVTHIVVIRSSFNIVNRITAGLGFLDRRLLSALALLTSTAVNQFTPEVRTIGYGFFLLKPALNDGATSKLVNSGANRFSDRTHRFQHSTDQAFS</sequence>
<proteinExistence type="predicted"/>